<accession>A0A4U6TN32</accession>
<dbReference type="PANTHER" id="PTHR23024">
    <property type="entry name" value="ARYLACETAMIDE DEACETYLASE"/>
    <property type="match status" value="1"/>
</dbReference>
<evidence type="ECO:0000313" key="4">
    <source>
        <dbReference type="EMBL" id="TKW02704.1"/>
    </source>
</evidence>
<protein>
    <recommendedName>
        <fullName evidence="3">Alpha/beta hydrolase fold-3 domain-containing protein</fullName>
    </recommendedName>
</protein>
<dbReference type="InterPro" id="IPR050466">
    <property type="entry name" value="Carboxylest/Gibb_receptor"/>
</dbReference>
<comment type="similarity">
    <text evidence="1">Belongs to the 'GDXG' lipolytic enzyme family.</text>
</comment>
<dbReference type="InterPro" id="IPR002168">
    <property type="entry name" value="Lipase_GDXG_HIS_AS"/>
</dbReference>
<dbReference type="InterPro" id="IPR013094">
    <property type="entry name" value="AB_hydrolase_3"/>
</dbReference>
<reference evidence="4" key="1">
    <citation type="submission" date="2019-03" db="EMBL/GenBank/DDBJ databases">
        <title>WGS assembly of Setaria viridis.</title>
        <authorList>
            <person name="Huang P."/>
            <person name="Jenkins J."/>
            <person name="Grimwood J."/>
            <person name="Barry K."/>
            <person name="Healey A."/>
            <person name="Mamidi S."/>
            <person name="Sreedasyam A."/>
            <person name="Shu S."/>
            <person name="Feldman M."/>
            <person name="Wu J."/>
            <person name="Yu Y."/>
            <person name="Chen C."/>
            <person name="Johnson J."/>
            <person name="Rokhsar D."/>
            <person name="Baxter I."/>
            <person name="Schmutz J."/>
            <person name="Brutnell T."/>
            <person name="Kellogg E."/>
        </authorList>
    </citation>
    <scope>NUCLEOTIDE SEQUENCE [LARGE SCALE GENOMIC DNA]</scope>
</reference>
<dbReference type="GO" id="GO:0016787">
    <property type="term" value="F:hydrolase activity"/>
    <property type="evidence" value="ECO:0007669"/>
    <property type="project" value="UniProtKB-KW"/>
</dbReference>
<evidence type="ECO:0000256" key="2">
    <source>
        <dbReference type="ARBA" id="ARBA00022801"/>
    </source>
</evidence>
<dbReference type="InterPro" id="IPR029058">
    <property type="entry name" value="AB_hydrolase_fold"/>
</dbReference>
<keyword evidence="5" id="KW-1185">Reference proteome</keyword>
<evidence type="ECO:0000313" key="5">
    <source>
        <dbReference type="Proteomes" id="UP000298652"/>
    </source>
</evidence>
<dbReference type="EMBL" id="CM016559">
    <property type="protein sequence ID" value="TKW02704.1"/>
    <property type="molecule type" value="Genomic_DNA"/>
</dbReference>
<dbReference type="PROSITE" id="PS01173">
    <property type="entry name" value="LIPASE_GDXG_HIS"/>
    <property type="match status" value="1"/>
</dbReference>
<dbReference type="AlphaFoldDB" id="A0A4U6TN32"/>
<keyword evidence="2" id="KW-0378">Hydrolase</keyword>
<name>A0A4U6TN32_SETVI</name>
<proteinExistence type="inferred from homology"/>
<dbReference type="PANTHER" id="PTHR23024:SF445">
    <property type="entry name" value="ALPHA_BETA HYDROLASE FOLD-3 DOMAIN-CONTAINING PROTEIN"/>
    <property type="match status" value="1"/>
</dbReference>
<feature type="domain" description="Alpha/beta hydrolase fold-3" evidence="3">
    <location>
        <begin position="141"/>
        <end position="355"/>
    </location>
</feature>
<sequence length="382" mass="40752">MIRSRPTLFSRARTHQAGAQIPVSIHGHKTSLLSNKAHLLAAAAGRRSIPSRRLVAGPALAMDPASSEEIIIDSRYFRIYGDRRIDRLVGTTTVPPGFDAATGVTSRDVTIDADTGLYVRLYLPADTSSKQQNDVKKLPLLVYFHGGAFVTQSAAAPAYQPFLSTLAARAGLLVVSVNYRLAPEHPFPAGYEDSLRALEWAVAGGGGDPWLSRHGDLGRVFLAGESAGGNIAHNVAMMAAAGEAAAAVEGAAVLHALFSGREPVDGELPMWVESLGKLWAVVCPEAAEGTDDPRMNPAAAPASLRRMPCRRVLVCAAEKDFGAPRCRAYYEALKASGWGGEVEWFESKGEDHVFFLAKPADDDVVAELMDRLVAFFTATGGN</sequence>
<evidence type="ECO:0000256" key="1">
    <source>
        <dbReference type="ARBA" id="ARBA00010515"/>
    </source>
</evidence>
<dbReference type="Pfam" id="PF07859">
    <property type="entry name" value="Abhydrolase_3"/>
    <property type="match status" value="1"/>
</dbReference>
<dbReference type="Proteomes" id="UP000298652">
    <property type="component" value="Chromosome 8"/>
</dbReference>
<gene>
    <name evidence="4" type="ORF">SEVIR_8G258000v2</name>
</gene>
<evidence type="ECO:0000259" key="3">
    <source>
        <dbReference type="Pfam" id="PF07859"/>
    </source>
</evidence>
<dbReference type="SUPFAM" id="SSF53474">
    <property type="entry name" value="alpha/beta-Hydrolases"/>
    <property type="match status" value="1"/>
</dbReference>
<organism evidence="4 5">
    <name type="scientific">Setaria viridis</name>
    <name type="common">Green bristlegrass</name>
    <name type="synonym">Setaria italica subsp. viridis</name>
    <dbReference type="NCBI Taxonomy" id="4556"/>
    <lineage>
        <taxon>Eukaryota</taxon>
        <taxon>Viridiplantae</taxon>
        <taxon>Streptophyta</taxon>
        <taxon>Embryophyta</taxon>
        <taxon>Tracheophyta</taxon>
        <taxon>Spermatophyta</taxon>
        <taxon>Magnoliopsida</taxon>
        <taxon>Liliopsida</taxon>
        <taxon>Poales</taxon>
        <taxon>Poaceae</taxon>
        <taxon>PACMAD clade</taxon>
        <taxon>Panicoideae</taxon>
        <taxon>Panicodae</taxon>
        <taxon>Paniceae</taxon>
        <taxon>Cenchrinae</taxon>
        <taxon>Setaria</taxon>
    </lineage>
</organism>
<dbReference type="OMA" id="YFWGSVP"/>
<dbReference type="Gramene" id="TKW02704">
    <property type="protein sequence ID" value="TKW02704"/>
    <property type="gene ID" value="SEVIR_8G258000v2"/>
</dbReference>
<dbReference type="Gene3D" id="3.40.50.1820">
    <property type="entry name" value="alpha/beta hydrolase"/>
    <property type="match status" value="1"/>
</dbReference>